<dbReference type="PROSITE" id="PS50995">
    <property type="entry name" value="HTH_MARR_2"/>
    <property type="match status" value="1"/>
</dbReference>
<protein>
    <submittedName>
        <fullName evidence="5">Transcriptional regulator, MarR family</fullName>
    </submittedName>
</protein>
<reference evidence="5" key="1">
    <citation type="journal article" date="2020" name="Int. J. Syst. Evol. Microbiol.">
        <title>Aquipluma nitroreducens gen. nov. sp. nov., a novel facultatively anaerobic bacterium isolated from a freshwater lake.</title>
        <authorList>
            <person name="Watanabe M."/>
            <person name="Kojima H."/>
            <person name="Fukui M."/>
        </authorList>
    </citation>
    <scope>NUCLEOTIDE SEQUENCE</scope>
    <source>
        <strain evidence="5">MeG22</strain>
    </source>
</reference>
<dbReference type="GO" id="GO:0003700">
    <property type="term" value="F:DNA-binding transcription factor activity"/>
    <property type="evidence" value="ECO:0007669"/>
    <property type="project" value="InterPro"/>
</dbReference>
<dbReference type="PANTHER" id="PTHR42756:SF1">
    <property type="entry name" value="TRANSCRIPTIONAL REPRESSOR OF EMRAB OPERON"/>
    <property type="match status" value="1"/>
</dbReference>
<keyword evidence="6" id="KW-1185">Reference proteome</keyword>
<dbReference type="GO" id="GO:0003677">
    <property type="term" value="F:DNA binding"/>
    <property type="evidence" value="ECO:0007669"/>
    <property type="project" value="UniProtKB-KW"/>
</dbReference>
<evidence type="ECO:0000256" key="3">
    <source>
        <dbReference type="ARBA" id="ARBA00023163"/>
    </source>
</evidence>
<dbReference type="InterPro" id="IPR036388">
    <property type="entry name" value="WH-like_DNA-bd_sf"/>
</dbReference>
<proteinExistence type="predicted"/>
<gene>
    <name evidence="5" type="ORF">AQPE_3697</name>
</gene>
<dbReference type="PANTHER" id="PTHR42756">
    <property type="entry name" value="TRANSCRIPTIONAL REGULATOR, MARR"/>
    <property type="match status" value="1"/>
</dbReference>
<keyword evidence="1" id="KW-0805">Transcription regulation</keyword>
<dbReference type="InterPro" id="IPR036390">
    <property type="entry name" value="WH_DNA-bd_sf"/>
</dbReference>
<keyword evidence="3" id="KW-0804">Transcription</keyword>
<evidence type="ECO:0000259" key="4">
    <source>
        <dbReference type="PROSITE" id="PS50995"/>
    </source>
</evidence>
<dbReference type="Pfam" id="PF01047">
    <property type="entry name" value="MarR"/>
    <property type="match status" value="1"/>
</dbReference>
<dbReference type="RefSeq" id="WP_318347750.1">
    <property type="nucleotide sequence ID" value="NZ_AP018694.1"/>
</dbReference>
<name>A0A5K7SD31_9BACT</name>
<accession>A0A5K7SD31</accession>
<feature type="domain" description="HTH marR-type" evidence="4">
    <location>
        <begin position="1"/>
        <end position="139"/>
    </location>
</feature>
<dbReference type="EMBL" id="AP018694">
    <property type="protein sequence ID" value="BBE19512.1"/>
    <property type="molecule type" value="Genomic_DNA"/>
</dbReference>
<dbReference type="AlphaFoldDB" id="A0A5K7SD31"/>
<evidence type="ECO:0000256" key="2">
    <source>
        <dbReference type="ARBA" id="ARBA00023125"/>
    </source>
</evidence>
<evidence type="ECO:0000313" key="6">
    <source>
        <dbReference type="Proteomes" id="UP001193389"/>
    </source>
</evidence>
<sequence length="148" mass="16560">MTTLKIDLIADNLISIHPLLYKSISKPLKHQSPITPGGMFVLGSLKRNGTQSMSDIGKCLSMPKPHVTVIVDKLIEEDLVERQSDPNDRRIVNILLTQKGVDEFDSIKKDLSENLKIKLSKLSDQEQDILAIASQQMKEILISILSKE</sequence>
<keyword evidence="2" id="KW-0238">DNA-binding</keyword>
<dbReference type="Gene3D" id="1.10.10.10">
    <property type="entry name" value="Winged helix-like DNA-binding domain superfamily/Winged helix DNA-binding domain"/>
    <property type="match status" value="1"/>
</dbReference>
<dbReference type="KEGG" id="anf:AQPE_3697"/>
<dbReference type="Proteomes" id="UP001193389">
    <property type="component" value="Chromosome"/>
</dbReference>
<organism evidence="5 6">
    <name type="scientific">Aquipluma nitroreducens</name>
    <dbReference type="NCBI Taxonomy" id="2010828"/>
    <lineage>
        <taxon>Bacteria</taxon>
        <taxon>Pseudomonadati</taxon>
        <taxon>Bacteroidota</taxon>
        <taxon>Bacteroidia</taxon>
        <taxon>Marinilabiliales</taxon>
        <taxon>Prolixibacteraceae</taxon>
        <taxon>Aquipluma</taxon>
    </lineage>
</organism>
<dbReference type="PRINTS" id="PR00598">
    <property type="entry name" value="HTHMARR"/>
</dbReference>
<dbReference type="SUPFAM" id="SSF46785">
    <property type="entry name" value="Winged helix' DNA-binding domain"/>
    <property type="match status" value="1"/>
</dbReference>
<evidence type="ECO:0000313" key="5">
    <source>
        <dbReference type="EMBL" id="BBE19512.1"/>
    </source>
</evidence>
<evidence type="ECO:0000256" key="1">
    <source>
        <dbReference type="ARBA" id="ARBA00023015"/>
    </source>
</evidence>
<dbReference type="InterPro" id="IPR000835">
    <property type="entry name" value="HTH_MarR-typ"/>
</dbReference>
<dbReference type="SMART" id="SM00347">
    <property type="entry name" value="HTH_MARR"/>
    <property type="match status" value="1"/>
</dbReference>